<proteinExistence type="predicted"/>
<organism evidence="1 2">
    <name type="scientific">Pseudomonas extremaustralis</name>
    <dbReference type="NCBI Taxonomy" id="359110"/>
    <lineage>
        <taxon>Bacteria</taxon>
        <taxon>Pseudomonadati</taxon>
        <taxon>Pseudomonadota</taxon>
        <taxon>Gammaproteobacteria</taxon>
        <taxon>Pseudomonadales</taxon>
        <taxon>Pseudomonadaceae</taxon>
        <taxon>Pseudomonas</taxon>
    </lineage>
</organism>
<sequence length="69" mass="7544">MLAKNVNGGAGILNVRVVLGFFASKLAPTRGVAKPLFSSRRTAHPPVRRFSPREIALWMVFSCSNWSTA</sequence>
<protein>
    <submittedName>
        <fullName evidence="1">Uncharacterized protein</fullName>
    </submittedName>
</protein>
<evidence type="ECO:0000313" key="1">
    <source>
        <dbReference type="EMBL" id="TWS06797.1"/>
    </source>
</evidence>
<accession>A0A5C5QN71</accession>
<name>A0A5C5QN71_9PSED</name>
<dbReference type="EMBL" id="VFET01000002">
    <property type="protein sequence ID" value="TWS06797.1"/>
    <property type="molecule type" value="Genomic_DNA"/>
</dbReference>
<gene>
    <name evidence="1" type="ORF">FIV36_02480</name>
</gene>
<comment type="caution">
    <text evidence="1">The sequence shown here is derived from an EMBL/GenBank/DDBJ whole genome shotgun (WGS) entry which is preliminary data.</text>
</comment>
<dbReference type="AlphaFoldDB" id="A0A5C5QN71"/>
<reference evidence="1 2" key="1">
    <citation type="submission" date="2019-06" db="EMBL/GenBank/DDBJ databases">
        <title>Pseudomonas bimorpha sp. nov. isolated from bovine raw milk and skim milk concentrate.</title>
        <authorList>
            <person name="Hofmann K."/>
            <person name="Huptas C."/>
            <person name="Doll E."/>
            <person name="Scherer S."/>
            <person name="Wenning M."/>
        </authorList>
    </citation>
    <scope>NUCLEOTIDE SEQUENCE [LARGE SCALE GENOMIC DNA]</scope>
    <source>
        <strain evidence="1 2">DSM 17835</strain>
    </source>
</reference>
<dbReference type="Proteomes" id="UP000317951">
    <property type="component" value="Unassembled WGS sequence"/>
</dbReference>
<evidence type="ECO:0000313" key="2">
    <source>
        <dbReference type="Proteomes" id="UP000317951"/>
    </source>
</evidence>